<dbReference type="OrthoDB" id="7859583at2759"/>
<reference evidence="1" key="1">
    <citation type="submission" date="2013-07" db="EMBL/GenBank/DDBJ databases">
        <authorList>
            <person name="Geib S."/>
        </authorList>
    </citation>
    <scope>NUCLEOTIDE SEQUENCE</scope>
</reference>
<dbReference type="AlphaFoldDB" id="W8AVJ9"/>
<name>W8AVJ9_CERCA</name>
<feature type="non-terminal residue" evidence="1">
    <location>
        <position position="198"/>
    </location>
</feature>
<proteinExistence type="evidence at transcript level"/>
<dbReference type="Pfam" id="PF06477">
    <property type="entry name" value="DUF1091"/>
    <property type="match status" value="1"/>
</dbReference>
<accession>W8AVJ9</accession>
<dbReference type="SMART" id="SM00697">
    <property type="entry name" value="DM8"/>
    <property type="match status" value="1"/>
</dbReference>
<evidence type="ECO:0000313" key="1">
    <source>
        <dbReference type="EMBL" id="JAB84796.1"/>
    </source>
</evidence>
<dbReference type="InterPro" id="IPR010512">
    <property type="entry name" value="DUF1091"/>
</dbReference>
<dbReference type="PANTHER" id="PTHR20898:SF0">
    <property type="entry name" value="DAEDALUS ON 3-RELATED"/>
    <property type="match status" value="1"/>
</dbReference>
<dbReference type="EMBL" id="GAMC01021759">
    <property type="protein sequence ID" value="JAB84796.1"/>
    <property type="molecule type" value="mRNA"/>
</dbReference>
<reference evidence="1" key="2">
    <citation type="journal article" date="2014" name="BMC Genomics">
        <title>A genomic perspective to assessing quality of mass-reared SIT flies used in Mediterranean fruit fly (Ceratitis capitata) eradication in California.</title>
        <authorList>
            <person name="Calla B."/>
            <person name="Hall B."/>
            <person name="Hou S."/>
            <person name="Geib S.M."/>
        </authorList>
    </citation>
    <scope>NUCLEOTIDE SEQUENCE</scope>
</reference>
<protein>
    <recommendedName>
        <fullName evidence="2">MD-2-related lipid-recognition domain-containing protein</fullName>
    </recommendedName>
</protein>
<dbReference type="PANTHER" id="PTHR20898">
    <property type="entry name" value="DAEDALUS ON 3-RELATED-RELATED"/>
    <property type="match status" value="1"/>
</dbReference>
<organism evidence="1">
    <name type="scientific">Ceratitis capitata</name>
    <name type="common">Mediterranean fruit fly</name>
    <name type="synonym">Tephritis capitata</name>
    <dbReference type="NCBI Taxonomy" id="7213"/>
    <lineage>
        <taxon>Eukaryota</taxon>
        <taxon>Metazoa</taxon>
        <taxon>Ecdysozoa</taxon>
        <taxon>Arthropoda</taxon>
        <taxon>Hexapoda</taxon>
        <taxon>Insecta</taxon>
        <taxon>Pterygota</taxon>
        <taxon>Neoptera</taxon>
        <taxon>Endopterygota</taxon>
        <taxon>Diptera</taxon>
        <taxon>Brachycera</taxon>
        <taxon>Muscomorpha</taxon>
        <taxon>Tephritoidea</taxon>
        <taxon>Tephritidae</taxon>
        <taxon>Ceratitis</taxon>
        <taxon>Ceratitis</taxon>
    </lineage>
</organism>
<sequence length="198" mass="22760">MLVRSEAWRKMTQTQLSTILIIMLLSSSLEALFVKTTNLECSANESYIANLNCRLKPLNRTKAVINMDVELIRKIENVTISMQLLKKNYANKFLPFLVKVRANVCDMMESKAGINLYLAIFKRVLKDYSNINHSCPFSGHLWIRDLYLDSAMVPVTPPVGVYRLSYHFNEATTKNLIAKMYFQGEIRELKSSNPQTSR</sequence>
<evidence type="ECO:0008006" key="2">
    <source>
        <dbReference type="Google" id="ProtNLM"/>
    </source>
</evidence>